<gene>
    <name evidence="1" type="ORF">RPERSI_LOCUS7280</name>
</gene>
<dbReference type="EMBL" id="CAJVQC010012184">
    <property type="protein sequence ID" value="CAG8635723.1"/>
    <property type="molecule type" value="Genomic_DNA"/>
</dbReference>
<proteinExistence type="predicted"/>
<evidence type="ECO:0000313" key="2">
    <source>
        <dbReference type="Proteomes" id="UP000789920"/>
    </source>
</evidence>
<feature type="non-terminal residue" evidence="1">
    <location>
        <position position="1"/>
    </location>
</feature>
<sequence>LPKQTQYLRDIQMQQQVEIDSYNMNQNNIEDEIVNPLEVLTDCKTYQEQKETEAQIHAKLSLLETQVYVSSNLEVERSLVTINEDLQDSLSAEL</sequence>
<dbReference type="Proteomes" id="UP000789920">
    <property type="component" value="Unassembled WGS sequence"/>
</dbReference>
<reference evidence="1" key="1">
    <citation type="submission" date="2021-06" db="EMBL/GenBank/DDBJ databases">
        <authorList>
            <person name="Kallberg Y."/>
            <person name="Tangrot J."/>
            <person name="Rosling A."/>
        </authorList>
    </citation>
    <scope>NUCLEOTIDE SEQUENCE</scope>
    <source>
        <strain evidence="1">MA461A</strain>
    </source>
</reference>
<accession>A0ACA9N572</accession>
<keyword evidence="2" id="KW-1185">Reference proteome</keyword>
<comment type="caution">
    <text evidence="1">The sequence shown here is derived from an EMBL/GenBank/DDBJ whole genome shotgun (WGS) entry which is preliminary data.</text>
</comment>
<name>A0ACA9N572_9GLOM</name>
<protein>
    <submittedName>
        <fullName evidence="1">7154_t:CDS:1</fullName>
    </submittedName>
</protein>
<evidence type="ECO:0000313" key="1">
    <source>
        <dbReference type="EMBL" id="CAG8635723.1"/>
    </source>
</evidence>
<organism evidence="1 2">
    <name type="scientific">Racocetra persica</name>
    <dbReference type="NCBI Taxonomy" id="160502"/>
    <lineage>
        <taxon>Eukaryota</taxon>
        <taxon>Fungi</taxon>
        <taxon>Fungi incertae sedis</taxon>
        <taxon>Mucoromycota</taxon>
        <taxon>Glomeromycotina</taxon>
        <taxon>Glomeromycetes</taxon>
        <taxon>Diversisporales</taxon>
        <taxon>Gigasporaceae</taxon>
        <taxon>Racocetra</taxon>
    </lineage>
</organism>